<proteinExistence type="predicted"/>
<dbReference type="EMBL" id="BSOS01000073">
    <property type="protein sequence ID" value="GLR68012.1"/>
    <property type="molecule type" value="Genomic_DNA"/>
</dbReference>
<keyword evidence="1" id="KW-0812">Transmembrane</keyword>
<dbReference type="PANTHER" id="PTHR33371">
    <property type="entry name" value="INTERMEMBRANE PHOSPHOLIPID TRANSPORT SYSTEM BINDING PROTEIN MLAD-RELATED"/>
    <property type="match status" value="1"/>
</dbReference>
<accession>A0ABQ6A8F0</accession>
<dbReference type="InterPro" id="IPR052336">
    <property type="entry name" value="MlaD_Phospholipid_Transporter"/>
</dbReference>
<evidence type="ECO:0000256" key="1">
    <source>
        <dbReference type="SAM" id="Phobius"/>
    </source>
</evidence>
<dbReference type="RefSeq" id="WP_284258842.1">
    <property type="nucleotide sequence ID" value="NZ_BSOS01000073.1"/>
</dbReference>
<feature type="transmembrane region" description="Helical" evidence="1">
    <location>
        <begin position="12"/>
        <end position="33"/>
    </location>
</feature>
<dbReference type="Pfam" id="PF02470">
    <property type="entry name" value="MlaD"/>
    <property type="match status" value="1"/>
</dbReference>
<keyword evidence="1" id="KW-1133">Transmembrane helix</keyword>
<organism evidence="3 4">
    <name type="scientific">Acidocella aquatica</name>
    <dbReference type="NCBI Taxonomy" id="1922313"/>
    <lineage>
        <taxon>Bacteria</taxon>
        <taxon>Pseudomonadati</taxon>
        <taxon>Pseudomonadota</taxon>
        <taxon>Alphaproteobacteria</taxon>
        <taxon>Acetobacterales</taxon>
        <taxon>Acidocellaceae</taxon>
        <taxon>Acidocella</taxon>
    </lineage>
</organism>
<comment type="caution">
    <text evidence="3">The sequence shown here is derived from an EMBL/GenBank/DDBJ whole genome shotgun (WGS) entry which is preliminary data.</text>
</comment>
<dbReference type="Proteomes" id="UP001156641">
    <property type="component" value="Unassembled WGS sequence"/>
</dbReference>
<dbReference type="InterPro" id="IPR003399">
    <property type="entry name" value="Mce/MlaD"/>
</dbReference>
<protein>
    <recommendedName>
        <fullName evidence="2">Mce/MlaD domain-containing protein</fullName>
    </recommendedName>
</protein>
<dbReference type="PANTHER" id="PTHR33371:SF4">
    <property type="entry name" value="INTERMEMBRANE PHOSPHOLIPID TRANSPORT SYSTEM BINDING PROTEIN MLAD"/>
    <property type="match status" value="1"/>
</dbReference>
<keyword evidence="1" id="KW-0472">Membrane</keyword>
<name>A0ABQ6A8F0_9PROT</name>
<gene>
    <name evidence="3" type="ORF">GCM10010909_26930</name>
</gene>
<reference evidence="4" key="1">
    <citation type="journal article" date="2019" name="Int. J. Syst. Evol. Microbiol.">
        <title>The Global Catalogue of Microorganisms (GCM) 10K type strain sequencing project: providing services to taxonomists for standard genome sequencing and annotation.</title>
        <authorList>
            <consortium name="The Broad Institute Genomics Platform"/>
            <consortium name="The Broad Institute Genome Sequencing Center for Infectious Disease"/>
            <person name="Wu L."/>
            <person name="Ma J."/>
        </authorList>
    </citation>
    <scope>NUCLEOTIDE SEQUENCE [LARGE SCALE GENOMIC DNA]</scope>
    <source>
        <strain evidence="4">NBRC 112502</strain>
    </source>
</reference>
<evidence type="ECO:0000313" key="3">
    <source>
        <dbReference type="EMBL" id="GLR68012.1"/>
    </source>
</evidence>
<evidence type="ECO:0000259" key="2">
    <source>
        <dbReference type="Pfam" id="PF02470"/>
    </source>
</evidence>
<keyword evidence="4" id="KW-1185">Reference proteome</keyword>
<feature type="domain" description="Mce/MlaD" evidence="2">
    <location>
        <begin position="36"/>
        <end position="134"/>
    </location>
</feature>
<evidence type="ECO:0000313" key="4">
    <source>
        <dbReference type="Proteomes" id="UP001156641"/>
    </source>
</evidence>
<sequence>MNAQSTGLRVGVFIIAGFIALLALIFFLSGAALNPGTPYETYFQESVQGLDTGTAVKFRGVTIGKITDIGLVVAEYPPASGNQDAKVYHQVVVRFTIDPKKLGRANNIANAIAHGLRVQIEPQGITGLAYLELSFVNPQQYPIATVPWLPDSTIIPSIPSTLTQIQDALEQVMSSLSHVDLGQIVTQISALTTTLHDEITTGDAHQAVAAANTLLTNLNTTLTATDLPATTASIRSLASGPQTVQILAQLNQTTAQLAKISAQLPALVASSQATINQANETTADLQAQLLPMLQDMKATTANLRALSAALSRNPSQVLLSAPPPPDGAKP</sequence>